<evidence type="ECO:0000313" key="2">
    <source>
        <dbReference type="EMBL" id="KAK6992504.1"/>
    </source>
</evidence>
<dbReference type="EMBL" id="JAWWNJ010000109">
    <property type="protein sequence ID" value="KAK6992504.1"/>
    <property type="molecule type" value="Genomic_DNA"/>
</dbReference>
<name>A0AAV9ZU37_9AGAR</name>
<organism evidence="2 3">
    <name type="scientific">Favolaschia claudopus</name>
    <dbReference type="NCBI Taxonomy" id="2862362"/>
    <lineage>
        <taxon>Eukaryota</taxon>
        <taxon>Fungi</taxon>
        <taxon>Dikarya</taxon>
        <taxon>Basidiomycota</taxon>
        <taxon>Agaricomycotina</taxon>
        <taxon>Agaricomycetes</taxon>
        <taxon>Agaricomycetidae</taxon>
        <taxon>Agaricales</taxon>
        <taxon>Marasmiineae</taxon>
        <taxon>Mycenaceae</taxon>
        <taxon>Favolaschia</taxon>
    </lineage>
</organism>
<feature type="region of interest" description="Disordered" evidence="1">
    <location>
        <begin position="39"/>
        <end position="64"/>
    </location>
</feature>
<evidence type="ECO:0000256" key="1">
    <source>
        <dbReference type="SAM" id="MobiDB-lite"/>
    </source>
</evidence>
<dbReference type="AlphaFoldDB" id="A0AAV9ZU37"/>
<reference evidence="2 3" key="1">
    <citation type="journal article" date="2024" name="J Genomics">
        <title>Draft genome sequencing and assembly of Favolaschia claudopus CIRM-BRFM 2984 isolated from oak limbs.</title>
        <authorList>
            <person name="Navarro D."/>
            <person name="Drula E."/>
            <person name="Chaduli D."/>
            <person name="Cazenave R."/>
            <person name="Ahrendt S."/>
            <person name="Wang J."/>
            <person name="Lipzen A."/>
            <person name="Daum C."/>
            <person name="Barry K."/>
            <person name="Grigoriev I.V."/>
            <person name="Favel A."/>
            <person name="Rosso M.N."/>
            <person name="Martin F."/>
        </authorList>
    </citation>
    <scope>NUCLEOTIDE SEQUENCE [LARGE SCALE GENOMIC DNA]</scope>
    <source>
        <strain evidence="2 3">CIRM-BRFM 2984</strain>
    </source>
</reference>
<feature type="region of interest" description="Disordered" evidence="1">
    <location>
        <begin position="103"/>
        <end position="126"/>
    </location>
</feature>
<proteinExistence type="predicted"/>
<protein>
    <submittedName>
        <fullName evidence="2">Uncharacterized protein</fullName>
    </submittedName>
</protein>
<feature type="compositionally biased region" description="Polar residues" evidence="1">
    <location>
        <begin position="113"/>
        <end position="126"/>
    </location>
</feature>
<gene>
    <name evidence="2" type="ORF">R3P38DRAFT_3225559</name>
</gene>
<feature type="region of interest" description="Disordered" evidence="1">
    <location>
        <begin position="1"/>
        <end position="24"/>
    </location>
</feature>
<accession>A0AAV9ZU37</accession>
<keyword evidence="3" id="KW-1185">Reference proteome</keyword>
<comment type="caution">
    <text evidence="2">The sequence shown here is derived from an EMBL/GenBank/DDBJ whole genome shotgun (WGS) entry which is preliminary data.</text>
</comment>
<dbReference type="Proteomes" id="UP001362999">
    <property type="component" value="Unassembled WGS sequence"/>
</dbReference>
<sequence length="222" mass="23933">MTTGSVDWEMPSSRGLGGIQSSPSSDERIIPEFLHNVPIDVNASPPTETSETQTREALRHGHSPHPRRLVAIPRIVLPAAGHCARAFIPVVLLVVARSANSSTCRPRQRHLHTSTLSPSSRSNPQSVTVNPIFPPPLPTPCTERAKQARGASTPAHISVLALPHILNPARVSITSSFSRCCPHSFPPPPLFDLLSQDINAPRPSFHSDLLHPVHKPEPGGSI</sequence>
<evidence type="ECO:0000313" key="3">
    <source>
        <dbReference type="Proteomes" id="UP001362999"/>
    </source>
</evidence>